<proteinExistence type="predicted"/>
<organism evidence="2 3">
    <name type="scientific">Robiginitalea aurantiaca</name>
    <dbReference type="NCBI Taxonomy" id="3056915"/>
    <lineage>
        <taxon>Bacteria</taxon>
        <taxon>Pseudomonadati</taxon>
        <taxon>Bacteroidota</taxon>
        <taxon>Flavobacteriia</taxon>
        <taxon>Flavobacteriales</taxon>
        <taxon>Flavobacteriaceae</taxon>
        <taxon>Robiginitalea</taxon>
    </lineage>
</organism>
<reference evidence="2" key="1">
    <citation type="submission" date="2023-06" db="EMBL/GenBank/DDBJ databases">
        <title>Robiginitalea aurantiacus sp. nov. and Algoriphagus sediminis sp. nov., isolated from coastal sediment.</title>
        <authorList>
            <person name="Zhou Z.Y."/>
            <person name="An J."/>
            <person name="Jia Y.W."/>
            <person name="Du Z.J."/>
        </authorList>
    </citation>
    <scope>NUCLEOTIDE SEQUENCE</scope>
    <source>
        <strain evidence="2">M39</strain>
    </source>
</reference>
<name>A0ABT7WBQ2_9FLAO</name>
<sequence>MLRFFRQIRHRLLTDNKFSKYLLYAVGEILLVVIGILIALQINTWNDNRMQEKEAKTFYQNIIQQLLEDRQNIEGQIAYNNKNKSQFHYAITLIGENNRSGRDSLCIITEKLVDYSDFDRKGNIYETMVNSGDVKLLKNEEIKKRLRRLEETYLYVNRMETIHYDAIMQMIPEISSVVNISSKEIIDENRLYNPRLQNQFALSLRVINEKEQVYLRALDEIHDLVSMIGEELEHY</sequence>
<comment type="caution">
    <text evidence="2">The sequence shown here is derived from an EMBL/GenBank/DDBJ whole genome shotgun (WGS) entry which is preliminary data.</text>
</comment>
<keyword evidence="1" id="KW-1133">Transmembrane helix</keyword>
<keyword evidence="3" id="KW-1185">Reference proteome</keyword>
<protein>
    <submittedName>
        <fullName evidence="2">DUF6090 family protein</fullName>
    </submittedName>
</protein>
<dbReference type="InterPro" id="IPR045749">
    <property type="entry name" value="DUF6090"/>
</dbReference>
<accession>A0ABT7WBQ2</accession>
<feature type="transmembrane region" description="Helical" evidence="1">
    <location>
        <begin position="21"/>
        <end position="42"/>
    </location>
</feature>
<evidence type="ECO:0000256" key="1">
    <source>
        <dbReference type="SAM" id="Phobius"/>
    </source>
</evidence>
<dbReference type="Proteomes" id="UP001174839">
    <property type="component" value="Unassembled WGS sequence"/>
</dbReference>
<evidence type="ECO:0000313" key="3">
    <source>
        <dbReference type="Proteomes" id="UP001174839"/>
    </source>
</evidence>
<keyword evidence="1" id="KW-0472">Membrane</keyword>
<dbReference type="Pfam" id="PF19578">
    <property type="entry name" value="DUF6090"/>
    <property type="match status" value="1"/>
</dbReference>
<dbReference type="EMBL" id="JAUDUY010000001">
    <property type="protein sequence ID" value="MDM9630264.1"/>
    <property type="molecule type" value="Genomic_DNA"/>
</dbReference>
<dbReference type="RefSeq" id="WP_289723624.1">
    <property type="nucleotide sequence ID" value="NZ_JAUDUY010000001.1"/>
</dbReference>
<evidence type="ECO:0000313" key="2">
    <source>
        <dbReference type="EMBL" id="MDM9630264.1"/>
    </source>
</evidence>
<keyword evidence="1" id="KW-0812">Transmembrane</keyword>
<gene>
    <name evidence="2" type="ORF">QU605_02200</name>
</gene>